<evidence type="ECO:0000256" key="2">
    <source>
        <dbReference type="SAM" id="MobiDB-lite"/>
    </source>
</evidence>
<feature type="compositionally biased region" description="Acidic residues" evidence="2">
    <location>
        <begin position="127"/>
        <end position="137"/>
    </location>
</feature>
<keyword evidence="1" id="KW-0863">Zinc-finger</keyword>
<organism evidence="4 5">
    <name type="scientific">Aquilegia coerulea</name>
    <name type="common">Rocky mountain columbine</name>
    <dbReference type="NCBI Taxonomy" id="218851"/>
    <lineage>
        <taxon>Eukaryota</taxon>
        <taxon>Viridiplantae</taxon>
        <taxon>Streptophyta</taxon>
        <taxon>Embryophyta</taxon>
        <taxon>Tracheophyta</taxon>
        <taxon>Spermatophyta</taxon>
        <taxon>Magnoliopsida</taxon>
        <taxon>Ranunculales</taxon>
        <taxon>Ranunculaceae</taxon>
        <taxon>Thalictroideae</taxon>
        <taxon>Aquilegia</taxon>
    </lineage>
</organism>
<dbReference type="Gene3D" id="3.30.40.10">
    <property type="entry name" value="Zinc/RING finger domain, C3HC4 (zinc finger)"/>
    <property type="match status" value="1"/>
</dbReference>
<dbReference type="InterPro" id="IPR001841">
    <property type="entry name" value="Znf_RING"/>
</dbReference>
<dbReference type="SUPFAM" id="SSF57850">
    <property type="entry name" value="RING/U-box"/>
    <property type="match status" value="1"/>
</dbReference>
<dbReference type="Proteomes" id="UP000230069">
    <property type="component" value="Unassembled WGS sequence"/>
</dbReference>
<gene>
    <name evidence="4" type="ORF">AQUCO_01300410v1</name>
</gene>
<feature type="compositionally biased region" description="Polar residues" evidence="2">
    <location>
        <begin position="93"/>
        <end position="102"/>
    </location>
</feature>
<dbReference type="STRING" id="218851.A0A2G5E1F4"/>
<keyword evidence="1" id="KW-0862">Zinc</keyword>
<dbReference type="PANTHER" id="PTHR46400">
    <property type="entry name" value="RING/U-BOX SUPERFAMILY PROTEIN"/>
    <property type="match status" value="1"/>
</dbReference>
<reference evidence="4 5" key="1">
    <citation type="submission" date="2017-09" db="EMBL/GenBank/DDBJ databases">
        <title>WGS assembly of Aquilegia coerulea Goldsmith.</title>
        <authorList>
            <person name="Hodges S."/>
            <person name="Kramer E."/>
            <person name="Nordborg M."/>
            <person name="Tomkins J."/>
            <person name="Borevitz J."/>
            <person name="Derieg N."/>
            <person name="Yan J."/>
            <person name="Mihaltcheva S."/>
            <person name="Hayes R.D."/>
            <person name="Rokhsar D."/>
        </authorList>
    </citation>
    <scope>NUCLEOTIDE SEQUENCE [LARGE SCALE GENOMIC DNA]</scope>
    <source>
        <strain evidence="5">cv. Goldsmith</strain>
    </source>
</reference>
<evidence type="ECO:0000313" key="5">
    <source>
        <dbReference type="Proteomes" id="UP000230069"/>
    </source>
</evidence>
<dbReference type="GO" id="GO:0046621">
    <property type="term" value="P:negative regulation of organ growth"/>
    <property type="evidence" value="ECO:0007669"/>
    <property type="project" value="InterPro"/>
</dbReference>
<dbReference type="InParanoid" id="A0A2G5E1F4"/>
<keyword evidence="5" id="KW-1185">Reference proteome</keyword>
<dbReference type="GO" id="GO:0031624">
    <property type="term" value="F:ubiquitin conjugating enzyme binding"/>
    <property type="evidence" value="ECO:0007669"/>
    <property type="project" value="TreeGrafter"/>
</dbReference>
<dbReference type="GO" id="GO:0008270">
    <property type="term" value="F:zinc ion binding"/>
    <property type="evidence" value="ECO:0007669"/>
    <property type="project" value="UniProtKB-KW"/>
</dbReference>
<feature type="compositionally biased region" description="Polar residues" evidence="2">
    <location>
        <begin position="138"/>
        <end position="148"/>
    </location>
</feature>
<feature type="region of interest" description="Disordered" evidence="2">
    <location>
        <begin position="123"/>
        <end position="158"/>
    </location>
</feature>
<dbReference type="OrthoDB" id="8062037at2759"/>
<accession>A0A2G5E1F4</accession>
<name>A0A2G5E1F4_AQUCA</name>
<dbReference type="GO" id="GO:0004842">
    <property type="term" value="F:ubiquitin-protein transferase activity"/>
    <property type="evidence" value="ECO:0007669"/>
    <property type="project" value="InterPro"/>
</dbReference>
<dbReference type="SMART" id="SM00184">
    <property type="entry name" value="RING"/>
    <property type="match status" value="1"/>
</dbReference>
<protein>
    <recommendedName>
        <fullName evidence="3">RING-type domain-containing protein</fullName>
    </recommendedName>
</protein>
<proteinExistence type="predicted"/>
<dbReference type="PROSITE" id="PS50089">
    <property type="entry name" value="ZF_RING_2"/>
    <property type="match status" value="1"/>
</dbReference>
<dbReference type="PANTHER" id="PTHR46400:SF11">
    <property type="entry name" value="OS04G0571200 PROTEIN"/>
    <property type="match status" value="1"/>
</dbReference>
<dbReference type="Pfam" id="PF13639">
    <property type="entry name" value="zf-RING_2"/>
    <property type="match status" value="1"/>
</dbReference>
<evidence type="ECO:0000259" key="3">
    <source>
        <dbReference type="PROSITE" id="PS50089"/>
    </source>
</evidence>
<dbReference type="InterPro" id="IPR013083">
    <property type="entry name" value="Znf_RING/FYVE/PHD"/>
</dbReference>
<keyword evidence="1" id="KW-0479">Metal-binding</keyword>
<feature type="region of interest" description="Disordered" evidence="2">
    <location>
        <begin position="60"/>
        <end position="103"/>
    </location>
</feature>
<dbReference type="FunFam" id="3.30.40.10:FF:000226">
    <property type="entry name" value="E3 ubiquitin ligase BIG BROTHER"/>
    <property type="match status" value="1"/>
</dbReference>
<feature type="compositionally biased region" description="Polar residues" evidence="2">
    <location>
        <begin position="60"/>
        <end position="86"/>
    </location>
</feature>
<sequence>MRALVETTGRQQVEVRYMNVDNTGIVEENFEIYFPEHGNLSLEEVLQDQESLYLSLQSNSGSVRAGTSANTASNLTHEQRGGQLQVSEKEGESSQISHVKSQTELDEALAQTLQDLENQLGNASLEENSETETETVNDEGNSAETSTQAERRDNVDPDNMTYEELQSLGEVIGTESRGLSEELIAYLPSYKYKTGIFKKEKHEECVICYMEYKNKERLMTLPCQHRYHSECITKWLKLNKACPVCNEEVFGS</sequence>
<feature type="domain" description="RING-type" evidence="3">
    <location>
        <begin position="205"/>
        <end position="246"/>
    </location>
</feature>
<dbReference type="InterPro" id="IPR033276">
    <property type="entry name" value="BB"/>
</dbReference>
<evidence type="ECO:0000313" key="4">
    <source>
        <dbReference type="EMBL" id="PIA49602.1"/>
    </source>
</evidence>
<dbReference type="AlphaFoldDB" id="A0A2G5E1F4"/>
<dbReference type="EMBL" id="KZ305030">
    <property type="protein sequence ID" value="PIA49602.1"/>
    <property type="molecule type" value="Genomic_DNA"/>
</dbReference>
<evidence type="ECO:0000256" key="1">
    <source>
        <dbReference type="PROSITE-ProRule" id="PRU00175"/>
    </source>
</evidence>
<dbReference type="GO" id="GO:0016567">
    <property type="term" value="P:protein ubiquitination"/>
    <property type="evidence" value="ECO:0007669"/>
    <property type="project" value="InterPro"/>
</dbReference>